<dbReference type="GO" id="GO:0004017">
    <property type="term" value="F:AMP kinase activity"/>
    <property type="evidence" value="ECO:0007669"/>
    <property type="project" value="UniProtKB-UniRule"/>
</dbReference>
<feature type="region of interest" description="NMP" evidence="4">
    <location>
        <begin position="32"/>
        <end position="61"/>
    </location>
</feature>
<comment type="subcellular location">
    <subcellularLocation>
        <location evidence="4 6">Cytoplasm</location>
    </subcellularLocation>
</comment>
<dbReference type="Pfam" id="PF00406">
    <property type="entry name" value="ADK"/>
    <property type="match status" value="1"/>
</dbReference>
<keyword evidence="2 4" id="KW-0547">Nucleotide-binding</keyword>
<evidence type="ECO:0000256" key="3">
    <source>
        <dbReference type="ARBA" id="ARBA00022777"/>
    </source>
</evidence>
<dbReference type="GO" id="GO:0005524">
    <property type="term" value="F:ATP binding"/>
    <property type="evidence" value="ECO:0007669"/>
    <property type="project" value="UniProtKB-UniRule"/>
</dbReference>
<comment type="pathway">
    <text evidence="4">Purine metabolism; AMP biosynthesis via salvage pathway; AMP from ADP: step 1/1.</text>
</comment>
<reference evidence="8 9" key="1">
    <citation type="journal article" date="2012" name="J. Bacteriol.">
        <title>Genome sequence of 'Candidatus Methanomethylophilus alvus' Mx1201, a methanogenic archaeon from the human gut belonging to a seventh order of methanogens.</title>
        <authorList>
            <person name="Borrel G."/>
            <person name="Harris H.M."/>
            <person name="Tottey W."/>
            <person name="Mihajlovski A."/>
            <person name="Parisot N."/>
            <person name="Peyretaillade E."/>
            <person name="Peyret P."/>
            <person name="Gribaldo S."/>
            <person name="O'Toole P.W."/>
            <person name="Brugere J.F."/>
        </authorList>
    </citation>
    <scope>NUCLEOTIDE SEQUENCE [LARGE SCALE GENOMIC DNA]</scope>
    <source>
        <strain evidence="8 9">Mx1201</strain>
    </source>
</reference>
<dbReference type="EMBL" id="CP004049">
    <property type="protein sequence ID" value="AGI86107.1"/>
    <property type="molecule type" value="Genomic_DNA"/>
</dbReference>
<dbReference type="AlphaFoldDB" id="M9SKX0"/>
<feature type="binding site" evidence="4">
    <location>
        <position position="38"/>
    </location>
    <ligand>
        <name>AMP</name>
        <dbReference type="ChEBI" id="CHEBI:456215"/>
    </ligand>
</feature>
<dbReference type="eggNOG" id="arCOG01046">
    <property type="taxonomic scope" value="Archaea"/>
</dbReference>
<feature type="binding site" evidence="4">
    <location>
        <begin position="12"/>
        <end position="17"/>
    </location>
    <ligand>
        <name>ATP</name>
        <dbReference type="ChEBI" id="CHEBI:30616"/>
    </ligand>
</feature>
<dbReference type="InterPro" id="IPR006259">
    <property type="entry name" value="Adenyl_kin_sub"/>
</dbReference>
<keyword evidence="4" id="KW-0862">Zinc</keyword>
<feature type="binding site" evidence="4">
    <location>
        <position position="198"/>
    </location>
    <ligand>
        <name>ATP</name>
        <dbReference type="ChEBI" id="CHEBI:30616"/>
    </ligand>
</feature>
<feature type="binding site" evidence="4">
    <location>
        <position position="33"/>
    </location>
    <ligand>
        <name>AMP</name>
        <dbReference type="ChEBI" id="CHEBI:456215"/>
    </ligand>
</feature>
<dbReference type="FunFam" id="3.40.50.300:FF:000106">
    <property type="entry name" value="Adenylate kinase mitochondrial"/>
    <property type="match status" value="1"/>
</dbReference>
<feature type="binding site" evidence="4">
    <location>
        <position position="132"/>
    </location>
    <ligand>
        <name>Zn(2+)</name>
        <dbReference type="ChEBI" id="CHEBI:29105"/>
        <note>structural</note>
    </ligand>
</feature>
<dbReference type="CDD" id="cd01428">
    <property type="entry name" value="ADK"/>
    <property type="match status" value="1"/>
</dbReference>
<keyword evidence="4" id="KW-0545">Nucleotide biosynthesis</keyword>
<evidence type="ECO:0000313" key="8">
    <source>
        <dbReference type="EMBL" id="AGI86107.1"/>
    </source>
</evidence>
<dbReference type="EC" id="2.7.4.3" evidence="4 6"/>
<name>M9SKX0_METAX</name>
<dbReference type="Proteomes" id="UP000012672">
    <property type="component" value="Chromosome"/>
</dbReference>
<feature type="binding site" evidence="4">
    <location>
        <position position="149"/>
    </location>
    <ligand>
        <name>Zn(2+)</name>
        <dbReference type="ChEBI" id="CHEBI:29105"/>
        <note>structural</note>
    </ligand>
</feature>
<dbReference type="NCBIfam" id="TIGR01351">
    <property type="entry name" value="adk"/>
    <property type="match status" value="1"/>
</dbReference>
<dbReference type="STRING" id="1236689.MMALV_13800"/>
<dbReference type="GO" id="GO:0044209">
    <property type="term" value="P:AMP salvage"/>
    <property type="evidence" value="ECO:0007669"/>
    <property type="project" value="UniProtKB-UniRule"/>
</dbReference>
<dbReference type="PANTHER" id="PTHR23359">
    <property type="entry name" value="NUCLEOTIDE KINASE"/>
    <property type="match status" value="1"/>
</dbReference>
<feature type="binding site" evidence="4">
    <location>
        <position position="152"/>
    </location>
    <ligand>
        <name>Zn(2+)</name>
        <dbReference type="ChEBI" id="CHEBI:29105"/>
        <note>structural</note>
    </ligand>
</feature>
<feature type="binding site" evidence="4">
    <location>
        <position position="159"/>
    </location>
    <ligand>
        <name>AMP</name>
        <dbReference type="ChEBI" id="CHEBI:456215"/>
    </ligand>
</feature>
<dbReference type="GeneID" id="41322135"/>
<dbReference type="PROSITE" id="PS00113">
    <property type="entry name" value="ADENYLATE_KINASE"/>
    <property type="match status" value="1"/>
</dbReference>
<evidence type="ECO:0000313" key="9">
    <source>
        <dbReference type="Proteomes" id="UP000012672"/>
    </source>
</evidence>
<evidence type="ECO:0000256" key="2">
    <source>
        <dbReference type="ARBA" id="ARBA00022741"/>
    </source>
</evidence>
<feature type="binding site" evidence="4">
    <location>
        <position position="170"/>
    </location>
    <ligand>
        <name>AMP</name>
        <dbReference type="ChEBI" id="CHEBI:456215"/>
    </ligand>
</feature>
<feature type="binding site" evidence="4">
    <location>
        <position position="124"/>
    </location>
    <ligand>
        <name>ATP</name>
        <dbReference type="ChEBI" id="CHEBI:30616"/>
    </ligand>
</feature>
<comment type="similarity">
    <text evidence="4 5">Belongs to the adenylate kinase family.</text>
</comment>
<comment type="subunit">
    <text evidence="4 6">Monomer.</text>
</comment>
<evidence type="ECO:0000256" key="5">
    <source>
        <dbReference type="RuleBase" id="RU003330"/>
    </source>
</evidence>
<keyword evidence="4" id="KW-0479">Metal-binding</keyword>
<organism evidence="8 9">
    <name type="scientific">Methanomethylophilus alvi (strain Mx1201)</name>
    <dbReference type="NCBI Taxonomy" id="1236689"/>
    <lineage>
        <taxon>Archaea</taxon>
        <taxon>Methanobacteriati</taxon>
        <taxon>Thermoplasmatota</taxon>
        <taxon>Thermoplasmata</taxon>
        <taxon>Methanomassiliicoccales</taxon>
        <taxon>Methanomethylophilaceae</taxon>
        <taxon>Methanomethylophilus</taxon>
    </lineage>
</organism>
<feature type="binding site" evidence="4">
    <location>
        <begin position="135"/>
        <end position="136"/>
    </location>
    <ligand>
        <name>ATP</name>
        <dbReference type="ChEBI" id="CHEBI:30616"/>
    </ligand>
</feature>
<keyword evidence="9" id="KW-1185">Reference proteome</keyword>
<comment type="domain">
    <text evidence="4">Consists of three domains, a large central CORE domain and two small peripheral domains, NMPbind and LID, which undergo movements during catalysis. The LID domain closes over the site of phosphoryl transfer upon ATP binding. Assembling and dissambling the active center during each catalytic cycle provides an effective means to prevent ATP hydrolysis. Some bacteria have evolved a zinc-coordinating structure that stabilizes the LID domain.</text>
</comment>
<dbReference type="RefSeq" id="WP_015505253.1">
    <property type="nucleotide sequence ID" value="NC_020913.1"/>
</dbReference>
<dbReference type="NCBIfam" id="NF001380">
    <property type="entry name" value="PRK00279.1-2"/>
    <property type="match status" value="1"/>
</dbReference>
<accession>M9SKX0</accession>
<feature type="binding site" evidence="4">
    <location>
        <position position="127"/>
    </location>
    <ligand>
        <name>Zn(2+)</name>
        <dbReference type="ChEBI" id="CHEBI:29105"/>
        <note>structural</note>
    </ligand>
</feature>
<dbReference type="PRINTS" id="PR00094">
    <property type="entry name" value="ADENYLTKNASE"/>
</dbReference>
<dbReference type="SUPFAM" id="SSF52540">
    <property type="entry name" value="P-loop containing nucleoside triphosphate hydrolases"/>
    <property type="match status" value="1"/>
</dbReference>
<dbReference type="InterPro" id="IPR033690">
    <property type="entry name" value="Adenylat_kinase_CS"/>
</dbReference>
<gene>
    <name evidence="4" type="primary">adk</name>
    <name evidence="8" type="ORF">MMALV_13800</name>
</gene>
<feature type="binding site" evidence="4">
    <location>
        <position position="94"/>
    </location>
    <ligand>
        <name>AMP</name>
        <dbReference type="ChEBI" id="CHEBI:456215"/>
    </ligand>
</feature>
<proteinExistence type="inferred from homology"/>
<keyword evidence="4 6" id="KW-0067">ATP-binding</keyword>
<dbReference type="Gene3D" id="3.40.50.300">
    <property type="entry name" value="P-loop containing nucleotide triphosphate hydrolases"/>
    <property type="match status" value="1"/>
</dbReference>
<dbReference type="GO" id="GO:0008270">
    <property type="term" value="F:zinc ion binding"/>
    <property type="evidence" value="ECO:0007669"/>
    <property type="project" value="UniProtKB-UniRule"/>
</dbReference>
<evidence type="ECO:0000256" key="1">
    <source>
        <dbReference type="ARBA" id="ARBA00022679"/>
    </source>
</evidence>
<protein>
    <recommendedName>
        <fullName evidence="4 6">Adenylate kinase</fullName>
        <shortName evidence="4">AK</shortName>
        <ecNumber evidence="4 6">2.7.4.3</ecNumber>
    </recommendedName>
    <alternativeName>
        <fullName evidence="4">ATP-AMP transphosphorylase</fullName>
    </alternativeName>
    <alternativeName>
        <fullName evidence="4">ATP:AMP phosphotransferase</fullName>
    </alternativeName>
    <alternativeName>
        <fullName evidence="4">Adenylate monophosphate kinase</fullName>
    </alternativeName>
</protein>
<dbReference type="HOGENOM" id="CLU_032354_1_2_2"/>
<dbReference type="HAMAP" id="MF_00235">
    <property type="entry name" value="Adenylate_kinase_Adk"/>
    <property type="match status" value="1"/>
</dbReference>
<sequence>MKSMIVLLGPPGAGKGTQGEKLETELGYVRLSTGDMLREAVRNGTELGKKAKTYMDAGGLVPNEVIINLMKEKIQSLGKVPGIIFDGFPRTVEQAEALDSELNIDLALNFDVADEVLVSRLTQRRSCPNPSCNAVYHLTNNPPKKEGVCDKCGSELYQRDDDKEETVKKRLDTYHKNTEPLIGYYEKAGKLVTICGIGDIDGIFSKVKEALQ</sequence>
<evidence type="ECO:0000259" key="7">
    <source>
        <dbReference type="Pfam" id="PF05191"/>
    </source>
</evidence>
<dbReference type="InterPro" id="IPR000850">
    <property type="entry name" value="Adenylat/UMP-CMP_kin"/>
</dbReference>
<keyword evidence="3 4" id="KW-0418">Kinase</keyword>
<dbReference type="KEGG" id="max:MMALV_13800"/>
<comment type="function">
    <text evidence="4">Catalyzes the reversible transfer of the terminal phosphate group between ATP and AMP. Plays an important role in cellular energy homeostasis and in adenine nucleotide metabolism.</text>
</comment>
<dbReference type="NCBIfam" id="NF011100">
    <property type="entry name" value="PRK14527.1"/>
    <property type="match status" value="1"/>
</dbReference>
<keyword evidence="4" id="KW-0963">Cytoplasm</keyword>
<feature type="binding site" evidence="4">
    <location>
        <begin position="87"/>
        <end position="90"/>
    </location>
    <ligand>
        <name>AMP</name>
        <dbReference type="ChEBI" id="CHEBI:456215"/>
    </ligand>
</feature>
<dbReference type="GO" id="GO:0005737">
    <property type="term" value="C:cytoplasm"/>
    <property type="evidence" value="ECO:0007669"/>
    <property type="project" value="UniProtKB-SubCell"/>
</dbReference>
<evidence type="ECO:0000256" key="4">
    <source>
        <dbReference type="HAMAP-Rule" id="MF_00235"/>
    </source>
</evidence>
<feature type="binding site" evidence="4">
    <location>
        <begin position="59"/>
        <end position="61"/>
    </location>
    <ligand>
        <name>AMP</name>
        <dbReference type="ChEBI" id="CHEBI:456215"/>
    </ligand>
</feature>
<dbReference type="Pfam" id="PF05191">
    <property type="entry name" value="ADK_lid"/>
    <property type="match status" value="1"/>
</dbReference>
<dbReference type="InterPro" id="IPR027417">
    <property type="entry name" value="P-loop_NTPase"/>
</dbReference>
<dbReference type="InParanoid" id="M9SKX0"/>
<comment type="catalytic activity">
    <reaction evidence="4 6">
        <text>AMP + ATP = 2 ADP</text>
        <dbReference type="Rhea" id="RHEA:12973"/>
        <dbReference type="ChEBI" id="CHEBI:30616"/>
        <dbReference type="ChEBI" id="CHEBI:456215"/>
        <dbReference type="ChEBI" id="CHEBI:456216"/>
        <dbReference type="EC" id="2.7.4.3"/>
    </reaction>
</comment>
<dbReference type="InterPro" id="IPR007862">
    <property type="entry name" value="Adenylate_kinase_lid-dom"/>
</dbReference>
<dbReference type="NCBIfam" id="NF001381">
    <property type="entry name" value="PRK00279.1-3"/>
    <property type="match status" value="1"/>
</dbReference>
<evidence type="ECO:0000256" key="6">
    <source>
        <dbReference type="RuleBase" id="RU003331"/>
    </source>
</evidence>
<feature type="domain" description="Adenylate kinase active site lid" evidence="7">
    <location>
        <begin position="124"/>
        <end position="161"/>
    </location>
</feature>
<comment type="caution">
    <text evidence="4">Lacks conserved residue(s) required for the propagation of feature annotation.</text>
</comment>
<dbReference type="UniPathway" id="UPA00588">
    <property type="reaction ID" value="UER00649"/>
</dbReference>
<dbReference type="OrthoDB" id="31230at2157"/>
<keyword evidence="1 4" id="KW-0808">Transferase</keyword>